<protein>
    <submittedName>
        <fullName evidence="1">Uncharacterized protein</fullName>
    </submittedName>
</protein>
<organism evidence="1">
    <name type="scientific">Klebsiella pneumoniae</name>
    <dbReference type="NCBI Taxonomy" id="573"/>
    <lineage>
        <taxon>Bacteria</taxon>
        <taxon>Pseudomonadati</taxon>
        <taxon>Pseudomonadota</taxon>
        <taxon>Gammaproteobacteria</taxon>
        <taxon>Enterobacterales</taxon>
        <taxon>Enterobacteriaceae</taxon>
        <taxon>Klebsiella/Raoultella group</taxon>
        <taxon>Klebsiella</taxon>
        <taxon>Klebsiella pneumoniae complex</taxon>
    </lineage>
</organism>
<accession>A0A509AFC4</accession>
<sequence>MQIVFCTGKSAKTRRALARGFFRMAIGVLRSGNAIIEVKNYEGSRESILQGGGGVVVLVEHGETVSVRGL</sequence>
<gene>
    <name evidence="1" type="ORF">NCTC11678_03249</name>
</gene>
<dbReference type="EMBL" id="CABFNL010000002">
    <property type="protein sequence ID" value="VUA78607.1"/>
    <property type="molecule type" value="Genomic_DNA"/>
</dbReference>
<proteinExistence type="predicted"/>
<evidence type="ECO:0000313" key="1">
    <source>
        <dbReference type="EMBL" id="VUA78607.1"/>
    </source>
</evidence>
<name>A0A509AFC4_KLEPN</name>
<dbReference type="AlphaFoldDB" id="A0A509AFC4"/>
<reference evidence="1" key="1">
    <citation type="submission" date="2018-06" db="EMBL/GenBank/DDBJ databases">
        <authorList>
            <consortium name="Pathogen Informatics"/>
        </authorList>
    </citation>
    <scope>NUCLEOTIDE SEQUENCE</scope>
    <source>
        <strain evidence="1">NCTC11678</strain>
    </source>
</reference>